<feature type="transmembrane region" description="Helical" evidence="5">
    <location>
        <begin position="12"/>
        <end position="31"/>
    </location>
</feature>
<dbReference type="PANTHER" id="PTHR37451:SF1">
    <property type="entry name" value="MARVEL DOMAIN-CONTAINING PROTEIN"/>
    <property type="match status" value="1"/>
</dbReference>
<comment type="caution">
    <text evidence="7">The sequence shown here is derived from an EMBL/GenBank/DDBJ whole genome shotgun (WGS) entry which is preliminary data.</text>
</comment>
<protein>
    <submittedName>
        <fullName evidence="7">Membrane-associating domain-containing protein</fullName>
    </submittedName>
</protein>
<dbReference type="InterPro" id="IPR008253">
    <property type="entry name" value="Marvel"/>
</dbReference>
<evidence type="ECO:0000256" key="4">
    <source>
        <dbReference type="ARBA" id="ARBA00023136"/>
    </source>
</evidence>
<name>A0ABR1Z3U7_9PEZI</name>
<feature type="transmembrane region" description="Helical" evidence="5">
    <location>
        <begin position="74"/>
        <end position="97"/>
    </location>
</feature>
<reference evidence="7 8" key="1">
    <citation type="submission" date="2024-04" db="EMBL/GenBank/DDBJ databases">
        <title>Phyllosticta paracitricarpa is synonymous to the EU quarantine fungus P. citricarpa based on phylogenomic analyses.</title>
        <authorList>
            <consortium name="Lawrence Berkeley National Laboratory"/>
            <person name="Van Ingen-Buijs V.A."/>
            <person name="Van Westerhoven A.C."/>
            <person name="Haridas S."/>
            <person name="Skiadas P."/>
            <person name="Martin F."/>
            <person name="Groenewald J.Z."/>
            <person name="Crous P.W."/>
            <person name="Seidl M.F."/>
        </authorList>
    </citation>
    <scope>NUCLEOTIDE SEQUENCE [LARGE SCALE GENOMIC DNA]</scope>
    <source>
        <strain evidence="7 8">CBS 123374</strain>
    </source>
</reference>
<keyword evidence="3 5" id="KW-1133">Transmembrane helix</keyword>
<keyword evidence="2 5" id="KW-0812">Transmembrane</keyword>
<comment type="subcellular location">
    <subcellularLocation>
        <location evidence="1">Membrane</location>
        <topology evidence="1">Multi-pass membrane protein</topology>
    </subcellularLocation>
</comment>
<sequence>MAFNWLLPLRITQAVFTIIVLGLVAFVSNWWTSHWFATSPAEVNFLIFTSVWTILVLAYLIIAPWKVPVAANKYAILAVEALTMLFWFAGFIAIAVWLDNRVCFGTVCDSARAATAFAAFEWAVFVATMTLAAIHVWQTRNTSEKGAAPEMQVQNQA</sequence>
<accession>A0ABR1Z3U7</accession>
<keyword evidence="4 5" id="KW-0472">Membrane</keyword>
<feature type="domain" description="MARVEL" evidence="6">
    <location>
        <begin position="6"/>
        <end position="131"/>
    </location>
</feature>
<evidence type="ECO:0000313" key="8">
    <source>
        <dbReference type="Proteomes" id="UP001492380"/>
    </source>
</evidence>
<dbReference type="PANTHER" id="PTHR37451">
    <property type="entry name" value="MARVEL DOMAIN"/>
    <property type="match status" value="1"/>
</dbReference>
<evidence type="ECO:0000259" key="6">
    <source>
        <dbReference type="Pfam" id="PF01284"/>
    </source>
</evidence>
<evidence type="ECO:0000256" key="5">
    <source>
        <dbReference type="SAM" id="Phobius"/>
    </source>
</evidence>
<evidence type="ECO:0000313" key="7">
    <source>
        <dbReference type="EMBL" id="KAK8247053.1"/>
    </source>
</evidence>
<feature type="transmembrane region" description="Helical" evidence="5">
    <location>
        <begin position="43"/>
        <end position="62"/>
    </location>
</feature>
<organism evidence="7 8">
    <name type="scientific">Phyllosticta capitalensis</name>
    <dbReference type="NCBI Taxonomy" id="121624"/>
    <lineage>
        <taxon>Eukaryota</taxon>
        <taxon>Fungi</taxon>
        <taxon>Dikarya</taxon>
        <taxon>Ascomycota</taxon>
        <taxon>Pezizomycotina</taxon>
        <taxon>Dothideomycetes</taxon>
        <taxon>Dothideomycetes incertae sedis</taxon>
        <taxon>Botryosphaeriales</taxon>
        <taxon>Phyllostictaceae</taxon>
        <taxon>Phyllosticta</taxon>
    </lineage>
</organism>
<dbReference type="EMBL" id="JBBWRZ010000001">
    <property type="protein sequence ID" value="KAK8247053.1"/>
    <property type="molecule type" value="Genomic_DNA"/>
</dbReference>
<gene>
    <name evidence="7" type="ORF">HDK90DRAFT_28711</name>
</gene>
<dbReference type="Pfam" id="PF01284">
    <property type="entry name" value="MARVEL"/>
    <property type="match status" value="1"/>
</dbReference>
<proteinExistence type="predicted"/>
<feature type="transmembrane region" description="Helical" evidence="5">
    <location>
        <begin position="117"/>
        <end position="137"/>
    </location>
</feature>
<dbReference type="Proteomes" id="UP001492380">
    <property type="component" value="Unassembled WGS sequence"/>
</dbReference>
<evidence type="ECO:0000256" key="1">
    <source>
        <dbReference type="ARBA" id="ARBA00004141"/>
    </source>
</evidence>
<keyword evidence="8" id="KW-1185">Reference proteome</keyword>
<evidence type="ECO:0000256" key="2">
    <source>
        <dbReference type="ARBA" id="ARBA00022692"/>
    </source>
</evidence>
<evidence type="ECO:0000256" key="3">
    <source>
        <dbReference type="ARBA" id="ARBA00022989"/>
    </source>
</evidence>